<proteinExistence type="predicted"/>
<gene>
    <name evidence="1" type="ORF">MENTE1834_LOCUS1764</name>
</gene>
<evidence type="ECO:0000313" key="1">
    <source>
        <dbReference type="EMBL" id="CAK5010945.1"/>
    </source>
</evidence>
<keyword evidence="2" id="KW-1185">Reference proteome</keyword>
<sequence length="229" mass="25145">MTGNAELIEILVSHGADLKAYDFVRYTALHCAAYFGHEMAVKELIAAGADPNACGSVHDRPAFLAVGADPTLEDDEGNTSLHFAAKTGHSSSIGLLLSKAGEREEIKRQFALKTNIYGDTALHSACYMGRTDAAKQLLNTIGSEVLSMVKLFELIKLNFVKENLFSETPLMAACTAGRFELVCFLMRQPEVDPNHQAQDGHTGRKIEKFLGKLFIESSEGEKFSLRRIY</sequence>
<organism evidence="1 2">
    <name type="scientific">Meloidogyne enterolobii</name>
    <name type="common">Root-knot nematode worm</name>
    <name type="synonym">Meloidogyne mayaguensis</name>
    <dbReference type="NCBI Taxonomy" id="390850"/>
    <lineage>
        <taxon>Eukaryota</taxon>
        <taxon>Metazoa</taxon>
        <taxon>Ecdysozoa</taxon>
        <taxon>Nematoda</taxon>
        <taxon>Chromadorea</taxon>
        <taxon>Rhabditida</taxon>
        <taxon>Tylenchina</taxon>
        <taxon>Tylenchomorpha</taxon>
        <taxon>Tylenchoidea</taxon>
        <taxon>Meloidogynidae</taxon>
        <taxon>Meloidogyninae</taxon>
        <taxon>Meloidogyne</taxon>
    </lineage>
</organism>
<evidence type="ECO:0000313" key="2">
    <source>
        <dbReference type="Proteomes" id="UP001497535"/>
    </source>
</evidence>
<comment type="caution">
    <text evidence="1">The sequence shown here is derived from an EMBL/GenBank/DDBJ whole genome shotgun (WGS) entry which is preliminary data.</text>
</comment>
<name>A0ACB0XP25_MELEN</name>
<protein>
    <submittedName>
        <fullName evidence="1">Uncharacterized protein</fullName>
    </submittedName>
</protein>
<dbReference type="Proteomes" id="UP001497535">
    <property type="component" value="Unassembled WGS sequence"/>
</dbReference>
<accession>A0ACB0XP25</accession>
<reference evidence="1" key="1">
    <citation type="submission" date="2023-11" db="EMBL/GenBank/DDBJ databases">
        <authorList>
            <person name="Poullet M."/>
        </authorList>
    </citation>
    <scope>NUCLEOTIDE SEQUENCE</scope>
    <source>
        <strain evidence="1">E1834</strain>
    </source>
</reference>
<dbReference type="EMBL" id="CAVMJV010000001">
    <property type="protein sequence ID" value="CAK5010945.1"/>
    <property type="molecule type" value="Genomic_DNA"/>
</dbReference>